<dbReference type="CDD" id="cd01672">
    <property type="entry name" value="TMPK"/>
    <property type="match status" value="1"/>
</dbReference>
<dbReference type="NCBIfam" id="TIGR00041">
    <property type="entry name" value="DTMP_kinase"/>
    <property type="match status" value="1"/>
</dbReference>
<keyword evidence="5 10" id="KW-0545">Nucleotide biosynthesis</keyword>
<dbReference type="RefSeq" id="WP_167163964.1">
    <property type="nucleotide sequence ID" value="NZ_BAAAOO010000012.1"/>
</dbReference>
<dbReference type="EMBL" id="JAAMOZ010000001">
    <property type="protein sequence ID" value="NIH55531.1"/>
    <property type="molecule type" value="Genomic_DNA"/>
</dbReference>
<dbReference type="GO" id="GO:0004798">
    <property type="term" value="F:dTMP kinase activity"/>
    <property type="evidence" value="ECO:0007669"/>
    <property type="project" value="UniProtKB-EC"/>
</dbReference>
<keyword evidence="4 10" id="KW-0808">Transferase</keyword>
<evidence type="ECO:0000256" key="9">
    <source>
        <dbReference type="ARBA" id="ARBA00048743"/>
    </source>
</evidence>
<evidence type="ECO:0000256" key="2">
    <source>
        <dbReference type="ARBA" id="ARBA00012980"/>
    </source>
</evidence>
<accession>A0ABX0SC17</accession>
<gene>
    <name evidence="10" type="primary">tmk</name>
    <name evidence="12" type="ORF">FB473_000176</name>
</gene>
<evidence type="ECO:0000256" key="7">
    <source>
        <dbReference type="ARBA" id="ARBA00022777"/>
    </source>
</evidence>
<dbReference type="SUPFAM" id="SSF52540">
    <property type="entry name" value="P-loop containing nucleoside triphosphate hydrolases"/>
    <property type="match status" value="1"/>
</dbReference>
<dbReference type="EC" id="2.7.4.9" evidence="2 10"/>
<evidence type="ECO:0000313" key="12">
    <source>
        <dbReference type="EMBL" id="NIH55531.1"/>
    </source>
</evidence>
<dbReference type="HAMAP" id="MF_00165">
    <property type="entry name" value="Thymidylate_kinase"/>
    <property type="match status" value="1"/>
</dbReference>
<dbReference type="PANTHER" id="PTHR10344">
    <property type="entry name" value="THYMIDYLATE KINASE"/>
    <property type="match status" value="1"/>
</dbReference>
<dbReference type="Proteomes" id="UP000749311">
    <property type="component" value="Unassembled WGS sequence"/>
</dbReference>
<keyword evidence="8 10" id="KW-0067">ATP-binding</keyword>
<evidence type="ECO:0000259" key="11">
    <source>
        <dbReference type="Pfam" id="PF02223"/>
    </source>
</evidence>
<feature type="domain" description="Thymidylate kinase-like" evidence="11">
    <location>
        <begin position="11"/>
        <end position="190"/>
    </location>
</feature>
<comment type="caution">
    <text evidence="10">Lacks conserved residue(s) required for the propagation of feature annotation.</text>
</comment>
<protein>
    <recommendedName>
        <fullName evidence="3 10">Thymidylate kinase</fullName>
        <ecNumber evidence="2 10">2.7.4.9</ecNumber>
    </recommendedName>
    <alternativeName>
        <fullName evidence="10">dTMP kinase</fullName>
    </alternativeName>
</protein>
<reference evidence="12 13" key="1">
    <citation type="submission" date="2020-02" db="EMBL/GenBank/DDBJ databases">
        <title>Sequencing the genomes of 1000 actinobacteria strains.</title>
        <authorList>
            <person name="Klenk H.-P."/>
        </authorList>
    </citation>
    <scope>NUCLEOTIDE SEQUENCE [LARGE SCALE GENOMIC DNA]</scope>
    <source>
        <strain evidence="12 13">DSM 19609</strain>
    </source>
</reference>
<evidence type="ECO:0000256" key="10">
    <source>
        <dbReference type="HAMAP-Rule" id="MF_00165"/>
    </source>
</evidence>
<dbReference type="InterPro" id="IPR027417">
    <property type="entry name" value="P-loop_NTPase"/>
</dbReference>
<evidence type="ECO:0000256" key="5">
    <source>
        <dbReference type="ARBA" id="ARBA00022727"/>
    </source>
</evidence>
<dbReference type="PANTHER" id="PTHR10344:SF4">
    <property type="entry name" value="UMP-CMP KINASE 2, MITOCHONDRIAL"/>
    <property type="match status" value="1"/>
</dbReference>
<keyword evidence="13" id="KW-1185">Reference proteome</keyword>
<name>A0ABX0SC17_9ACTN</name>
<dbReference type="InterPro" id="IPR039430">
    <property type="entry name" value="Thymidylate_kin-like_dom"/>
</dbReference>
<comment type="similarity">
    <text evidence="1 10">Belongs to the thymidylate kinase family.</text>
</comment>
<dbReference type="Gene3D" id="3.40.50.300">
    <property type="entry name" value="P-loop containing nucleotide triphosphate hydrolases"/>
    <property type="match status" value="1"/>
</dbReference>
<sequence>MPEPRGLFVVFEGGDRVGKSTQVAALAAALAVSGVDHVVTHEPGDTEVGRRIRAMLLDPASRLDDRCEALLYAADKAQHIHEVVAPALAAGGVVVCDRYIDSMLAYQGAGRDLAADDLEAIAAWATRGLRPDLTVLLDADPSKAVARIVDKDRLEGAGDEFHARVREGFLRLAAAHPERYLVCEALTSLNGIAATVRGAVGHLLGRELAVPELPEPDGADWGDQDDREGGA</sequence>
<evidence type="ECO:0000256" key="8">
    <source>
        <dbReference type="ARBA" id="ARBA00022840"/>
    </source>
</evidence>
<comment type="catalytic activity">
    <reaction evidence="9 10">
        <text>dTMP + ATP = dTDP + ADP</text>
        <dbReference type="Rhea" id="RHEA:13517"/>
        <dbReference type="ChEBI" id="CHEBI:30616"/>
        <dbReference type="ChEBI" id="CHEBI:58369"/>
        <dbReference type="ChEBI" id="CHEBI:63528"/>
        <dbReference type="ChEBI" id="CHEBI:456216"/>
        <dbReference type="EC" id="2.7.4.9"/>
    </reaction>
</comment>
<evidence type="ECO:0000256" key="4">
    <source>
        <dbReference type="ARBA" id="ARBA00022679"/>
    </source>
</evidence>
<keyword evidence="6 10" id="KW-0547">Nucleotide-binding</keyword>
<evidence type="ECO:0000256" key="6">
    <source>
        <dbReference type="ARBA" id="ARBA00022741"/>
    </source>
</evidence>
<comment type="function">
    <text evidence="10">Phosphorylation of dTMP to form dTDP in both de novo and salvage pathways of dTTP synthesis.</text>
</comment>
<organism evidence="12 13">
    <name type="scientific">Brooklawnia cerclae</name>
    <dbReference type="NCBI Taxonomy" id="349934"/>
    <lineage>
        <taxon>Bacteria</taxon>
        <taxon>Bacillati</taxon>
        <taxon>Actinomycetota</taxon>
        <taxon>Actinomycetes</taxon>
        <taxon>Propionibacteriales</taxon>
        <taxon>Propionibacteriaceae</taxon>
        <taxon>Brooklawnia</taxon>
    </lineage>
</organism>
<dbReference type="InterPro" id="IPR018094">
    <property type="entry name" value="Thymidylate_kinase"/>
</dbReference>
<dbReference type="Pfam" id="PF02223">
    <property type="entry name" value="Thymidylate_kin"/>
    <property type="match status" value="1"/>
</dbReference>
<comment type="caution">
    <text evidence="12">The sequence shown here is derived from an EMBL/GenBank/DDBJ whole genome shotgun (WGS) entry which is preliminary data.</text>
</comment>
<evidence type="ECO:0000256" key="3">
    <source>
        <dbReference type="ARBA" id="ARBA00017144"/>
    </source>
</evidence>
<proteinExistence type="inferred from homology"/>
<keyword evidence="7 10" id="KW-0418">Kinase</keyword>
<evidence type="ECO:0000313" key="13">
    <source>
        <dbReference type="Proteomes" id="UP000749311"/>
    </source>
</evidence>
<evidence type="ECO:0000256" key="1">
    <source>
        <dbReference type="ARBA" id="ARBA00009776"/>
    </source>
</evidence>